<gene>
    <name evidence="10" type="primary">rpoZ</name>
    <name evidence="11" type="ORF">BR63_06510</name>
</gene>
<proteinExistence type="inferred from homology"/>
<dbReference type="NCBIfam" id="TIGR00690">
    <property type="entry name" value="rpoZ"/>
    <property type="match status" value="1"/>
</dbReference>
<dbReference type="KEGG" id="tfr:BR63_06510"/>
<dbReference type="GO" id="GO:0003899">
    <property type="term" value="F:DNA-directed RNA polymerase activity"/>
    <property type="evidence" value="ECO:0007669"/>
    <property type="project" value="UniProtKB-UniRule"/>
</dbReference>
<dbReference type="Pfam" id="PF01192">
    <property type="entry name" value="RNA_pol_Rpb6"/>
    <property type="match status" value="1"/>
</dbReference>
<evidence type="ECO:0000256" key="1">
    <source>
        <dbReference type="ARBA" id="ARBA00006711"/>
    </source>
</evidence>
<evidence type="ECO:0000256" key="2">
    <source>
        <dbReference type="ARBA" id="ARBA00012418"/>
    </source>
</evidence>
<dbReference type="SUPFAM" id="SSF63562">
    <property type="entry name" value="RPB6/omega subunit-like"/>
    <property type="match status" value="1"/>
</dbReference>
<evidence type="ECO:0000256" key="6">
    <source>
        <dbReference type="ARBA" id="ARBA00022695"/>
    </source>
</evidence>
<dbReference type="HAMAP" id="MF_00366">
    <property type="entry name" value="RNApol_bact_RpoZ"/>
    <property type="match status" value="1"/>
</dbReference>
<dbReference type="GO" id="GO:0003677">
    <property type="term" value="F:DNA binding"/>
    <property type="evidence" value="ECO:0007669"/>
    <property type="project" value="UniProtKB-UniRule"/>
</dbReference>
<dbReference type="EMBL" id="CP045798">
    <property type="protein sequence ID" value="QNB45998.1"/>
    <property type="molecule type" value="Genomic_DNA"/>
</dbReference>
<keyword evidence="6 10" id="KW-0548">Nucleotidyltransferase</keyword>
<dbReference type="Proteomes" id="UP000515847">
    <property type="component" value="Chromosome"/>
</dbReference>
<evidence type="ECO:0000313" key="12">
    <source>
        <dbReference type="Proteomes" id="UP000515847"/>
    </source>
</evidence>
<evidence type="ECO:0000256" key="5">
    <source>
        <dbReference type="ARBA" id="ARBA00022679"/>
    </source>
</evidence>
<dbReference type="GO" id="GO:0006351">
    <property type="term" value="P:DNA-templated transcription"/>
    <property type="evidence" value="ECO:0007669"/>
    <property type="project" value="UniProtKB-UniRule"/>
</dbReference>
<dbReference type="AlphaFoldDB" id="A0A7G6E1P4"/>
<dbReference type="Gene3D" id="3.90.940.10">
    <property type="match status" value="1"/>
</dbReference>
<keyword evidence="7 10" id="KW-0804">Transcription</keyword>
<comment type="catalytic activity">
    <reaction evidence="9 10">
        <text>RNA(n) + a ribonucleoside 5'-triphosphate = RNA(n+1) + diphosphate</text>
        <dbReference type="Rhea" id="RHEA:21248"/>
        <dbReference type="Rhea" id="RHEA-COMP:14527"/>
        <dbReference type="Rhea" id="RHEA-COMP:17342"/>
        <dbReference type="ChEBI" id="CHEBI:33019"/>
        <dbReference type="ChEBI" id="CHEBI:61557"/>
        <dbReference type="ChEBI" id="CHEBI:140395"/>
        <dbReference type="EC" id="2.7.7.6"/>
    </reaction>
</comment>
<reference evidence="11 12" key="1">
    <citation type="journal article" date="2019" name="Front. Microbiol.">
        <title>Thermoanaerosceptrum fracticalcis gen. nov. sp. nov., a Novel Fumarate-Fermenting Microorganism From a Deep Fractured Carbonate Aquifer of the US Great Basin.</title>
        <authorList>
            <person name="Hamilton-Brehm S.D."/>
            <person name="Stewart L.E."/>
            <person name="Zavarin M."/>
            <person name="Caldwell M."/>
            <person name="Lawson P.A."/>
            <person name="Onstott T.C."/>
            <person name="Grzymski J."/>
            <person name="Neveux I."/>
            <person name="Lollar B.S."/>
            <person name="Russell C.E."/>
            <person name="Moser D.P."/>
        </authorList>
    </citation>
    <scope>NUCLEOTIDE SEQUENCE [LARGE SCALE GENOMIC DNA]</scope>
    <source>
        <strain evidence="11 12">DRI-13</strain>
    </source>
</reference>
<comment type="subunit">
    <text evidence="10">The RNAP catalytic core consists of 2 alpha, 1 beta, 1 beta' and 1 omega subunit. When a sigma factor is associated with the core the holoenzyme is formed, which can initiate transcription.</text>
</comment>
<evidence type="ECO:0000313" key="11">
    <source>
        <dbReference type="EMBL" id="QNB45998.1"/>
    </source>
</evidence>
<evidence type="ECO:0000256" key="8">
    <source>
        <dbReference type="ARBA" id="ARBA00029924"/>
    </source>
</evidence>
<comment type="similarity">
    <text evidence="1 10">Belongs to the RNA polymerase subunit omega family.</text>
</comment>
<dbReference type="EC" id="2.7.7.6" evidence="2 10"/>
<evidence type="ECO:0000256" key="9">
    <source>
        <dbReference type="ARBA" id="ARBA00048552"/>
    </source>
</evidence>
<evidence type="ECO:0000256" key="7">
    <source>
        <dbReference type="ARBA" id="ARBA00023163"/>
    </source>
</evidence>
<sequence length="71" mass="7533">MRQPSLDILMGKMESKYALVVAAAKRARLLTDGAETLINVTPNEANKPVSIALEEIAAGKINVESPKGGIK</sequence>
<keyword evidence="5 10" id="KW-0808">Transferase</keyword>
<protein>
    <recommendedName>
        <fullName evidence="3 10">DNA-directed RNA polymerase subunit omega</fullName>
        <shortName evidence="10">RNAP omega subunit</shortName>
        <ecNumber evidence="2 10">2.7.7.6</ecNumber>
    </recommendedName>
    <alternativeName>
        <fullName evidence="10">RNA polymerase omega subunit</fullName>
    </alternativeName>
    <alternativeName>
        <fullName evidence="8 10">Transcriptase subunit omega</fullName>
    </alternativeName>
</protein>
<keyword evidence="12" id="KW-1185">Reference proteome</keyword>
<dbReference type="InterPro" id="IPR006110">
    <property type="entry name" value="Pol_omega/Rpo6/RPB6"/>
</dbReference>
<dbReference type="PANTHER" id="PTHR34476:SF1">
    <property type="entry name" value="DNA-DIRECTED RNA POLYMERASE SUBUNIT OMEGA"/>
    <property type="match status" value="1"/>
</dbReference>
<evidence type="ECO:0000256" key="3">
    <source>
        <dbReference type="ARBA" id="ARBA00013725"/>
    </source>
</evidence>
<dbReference type="OrthoDB" id="9815459at2"/>
<comment type="function">
    <text evidence="10">Promotes RNA polymerase assembly. Latches the N- and C-terminal regions of the beta' subunit thereby facilitating its interaction with the beta and alpha subunits.</text>
</comment>
<accession>A0A7G6E1P4</accession>
<dbReference type="InterPro" id="IPR036161">
    <property type="entry name" value="RPB6/omega-like_sf"/>
</dbReference>
<dbReference type="InterPro" id="IPR003716">
    <property type="entry name" value="DNA-dir_RNA_pol_omega"/>
</dbReference>
<organism evidence="11 12">
    <name type="scientific">Thermanaerosceptrum fracticalcis</name>
    <dbReference type="NCBI Taxonomy" id="1712410"/>
    <lineage>
        <taxon>Bacteria</taxon>
        <taxon>Bacillati</taxon>
        <taxon>Bacillota</taxon>
        <taxon>Clostridia</taxon>
        <taxon>Eubacteriales</taxon>
        <taxon>Peptococcaceae</taxon>
        <taxon>Thermanaerosceptrum</taxon>
    </lineage>
</organism>
<dbReference type="SMART" id="SM01409">
    <property type="entry name" value="RNA_pol_Rpb6"/>
    <property type="match status" value="1"/>
</dbReference>
<evidence type="ECO:0000256" key="4">
    <source>
        <dbReference type="ARBA" id="ARBA00022478"/>
    </source>
</evidence>
<dbReference type="PANTHER" id="PTHR34476">
    <property type="entry name" value="DNA-DIRECTED RNA POLYMERASE SUBUNIT OMEGA"/>
    <property type="match status" value="1"/>
</dbReference>
<keyword evidence="4 10" id="KW-0240">DNA-directed RNA polymerase</keyword>
<dbReference type="RefSeq" id="WP_034423821.1">
    <property type="nucleotide sequence ID" value="NZ_CP045798.1"/>
</dbReference>
<evidence type="ECO:0000256" key="10">
    <source>
        <dbReference type="HAMAP-Rule" id="MF_00366"/>
    </source>
</evidence>
<dbReference type="GO" id="GO:0000428">
    <property type="term" value="C:DNA-directed RNA polymerase complex"/>
    <property type="evidence" value="ECO:0007669"/>
    <property type="project" value="UniProtKB-KW"/>
</dbReference>
<name>A0A7G6E1P4_THEFR</name>